<dbReference type="SUPFAM" id="SSF53448">
    <property type="entry name" value="Nucleotide-diphospho-sugar transferases"/>
    <property type="match status" value="1"/>
</dbReference>
<dbReference type="InterPro" id="IPR029044">
    <property type="entry name" value="Nucleotide-diphossugar_trans"/>
</dbReference>
<name>A0ABQ1XSH7_9MICC</name>
<keyword evidence="3" id="KW-1185">Reference proteome</keyword>
<dbReference type="PANTHER" id="PTHR22916">
    <property type="entry name" value="GLYCOSYLTRANSFERASE"/>
    <property type="match status" value="1"/>
</dbReference>
<dbReference type="EMBL" id="BMKU01000008">
    <property type="protein sequence ID" value="GGH01883.1"/>
    <property type="molecule type" value="Genomic_DNA"/>
</dbReference>
<feature type="domain" description="Glycosyltransferase 2-like" evidence="1">
    <location>
        <begin position="8"/>
        <end position="132"/>
    </location>
</feature>
<gene>
    <name evidence="2" type="ORF">GCM10011577_27120</name>
</gene>
<dbReference type="Gene3D" id="3.90.550.10">
    <property type="entry name" value="Spore Coat Polysaccharide Biosynthesis Protein SpsA, Chain A"/>
    <property type="match status" value="1"/>
</dbReference>
<dbReference type="Pfam" id="PF00535">
    <property type="entry name" value="Glycos_transf_2"/>
    <property type="match status" value="1"/>
</dbReference>
<dbReference type="RefSeq" id="WP_188811785.1">
    <property type="nucleotide sequence ID" value="NZ_BAAAWV010000001.1"/>
</dbReference>
<accession>A0ABQ1XSH7</accession>
<reference evidence="3" key="1">
    <citation type="journal article" date="2019" name="Int. J. Syst. Evol. Microbiol.">
        <title>The Global Catalogue of Microorganisms (GCM) 10K type strain sequencing project: providing services to taxonomists for standard genome sequencing and annotation.</title>
        <authorList>
            <consortium name="The Broad Institute Genomics Platform"/>
            <consortium name="The Broad Institute Genome Sequencing Center for Infectious Disease"/>
            <person name="Wu L."/>
            <person name="Ma J."/>
        </authorList>
    </citation>
    <scope>NUCLEOTIDE SEQUENCE [LARGE SCALE GENOMIC DNA]</scope>
    <source>
        <strain evidence="3">CGMCC 1.1927</strain>
    </source>
</reference>
<comment type="caution">
    <text evidence="2">The sequence shown here is derived from an EMBL/GenBank/DDBJ whole genome shotgun (WGS) entry which is preliminary data.</text>
</comment>
<dbReference type="Proteomes" id="UP000596938">
    <property type="component" value="Unassembled WGS sequence"/>
</dbReference>
<dbReference type="InterPro" id="IPR001173">
    <property type="entry name" value="Glyco_trans_2-like"/>
</dbReference>
<organism evidence="2 3">
    <name type="scientific">Pseudarthrobacter polychromogenes</name>
    <dbReference type="NCBI Taxonomy" id="1676"/>
    <lineage>
        <taxon>Bacteria</taxon>
        <taxon>Bacillati</taxon>
        <taxon>Actinomycetota</taxon>
        <taxon>Actinomycetes</taxon>
        <taxon>Micrococcales</taxon>
        <taxon>Micrococcaceae</taxon>
        <taxon>Pseudarthrobacter</taxon>
    </lineage>
</organism>
<evidence type="ECO:0000259" key="1">
    <source>
        <dbReference type="Pfam" id="PF00535"/>
    </source>
</evidence>
<dbReference type="PANTHER" id="PTHR22916:SF3">
    <property type="entry name" value="UDP-GLCNAC:BETAGAL BETA-1,3-N-ACETYLGLUCOSAMINYLTRANSFERASE-LIKE PROTEIN 1"/>
    <property type="match status" value="1"/>
</dbReference>
<sequence>MTETSLDIFVPYWGDPDYMKLTVDSVLAQTDPRWFLTIVDDAYPDPTIEEYVAGIADPRITYFKKPKNEGITESFRTSIQMARQELVAVVGCDDVLLPNYVKTVLEAHDAYPDADIIQPGVRVIDAAGQRVKTLVDTVKQRILKPRSTSPLLLSGEKLASSLLHGDWLYWPSLTFKTDSVRTVDFRDEFPIIQDLALIVDMILQGRSLLLVPSESFAYRRHTESASSRLIVDGSRFTGERDYFSLAARLAHAQGWRRAELAARLRLTSRLHALSLIPALLRSRDSGAFRTMVRHGLGT</sequence>
<protein>
    <recommendedName>
        <fullName evidence="1">Glycosyltransferase 2-like domain-containing protein</fullName>
    </recommendedName>
</protein>
<evidence type="ECO:0000313" key="2">
    <source>
        <dbReference type="EMBL" id="GGH01883.1"/>
    </source>
</evidence>
<evidence type="ECO:0000313" key="3">
    <source>
        <dbReference type="Proteomes" id="UP000596938"/>
    </source>
</evidence>
<proteinExistence type="predicted"/>